<gene>
    <name evidence="2" type="ORF">RchiOBHm_Chr5g0045621</name>
</gene>
<evidence type="ECO:0000313" key="3">
    <source>
        <dbReference type="Proteomes" id="UP000238479"/>
    </source>
</evidence>
<sequence>MDPLPREVDDYIRESIDHTLGLPVSAQTLELKKLRCSEAAKRRIEGEGSSSGPIWLGCLCVFGFRPRLCAHLVSQCNKLEKECSLYDHDREALMDFGNEADQRAKEAELRVQELEDELREELKFYKNEYERLSVDSSAEGSPVEEKLVESVLATLTKDETGAACAFWEANS</sequence>
<dbReference type="AlphaFoldDB" id="A0A2P6QDW3"/>
<dbReference type="STRING" id="74649.A0A2P6QDW3"/>
<reference evidence="2 3" key="1">
    <citation type="journal article" date="2018" name="Nat. Genet.">
        <title>The Rosa genome provides new insights in the design of modern roses.</title>
        <authorList>
            <person name="Bendahmane M."/>
        </authorList>
    </citation>
    <scope>NUCLEOTIDE SEQUENCE [LARGE SCALE GENOMIC DNA]</scope>
    <source>
        <strain evidence="3">cv. Old Blush</strain>
    </source>
</reference>
<organism evidence="2 3">
    <name type="scientific">Rosa chinensis</name>
    <name type="common">China rose</name>
    <dbReference type="NCBI Taxonomy" id="74649"/>
    <lineage>
        <taxon>Eukaryota</taxon>
        <taxon>Viridiplantae</taxon>
        <taxon>Streptophyta</taxon>
        <taxon>Embryophyta</taxon>
        <taxon>Tracheophyta</taxon>
        <taxon>Spermatophyta</taxon>
        <taxon>Magnoliopsida</taxon>
        <taxon>eudicotyledons</taxon>
        <taxon>Gunneridae</taxon>
        <taxon>Pentapetalae</taxon>
        <taxon>rosids</taxon>
        <taxon>fabids</taxon>
        <taxon>Rosales</taxon>
        <taxon>Rosaceae</taxon>
        <taxon>Rosoideae</taxon>
        <taxon>Rosoideae incertae sedis</taxon>
        <taxon>Rosa</taxon>
    </lineage>
</organism>
<evidence type="ECO:0000313" key="2">
    <source>
        <dbReference type="EMBL" id="PRQ32368.1"/>
    </source>
</evidence>
<proteinExistence type="predicted"/>
<dbReference type="EMBL" id="PDCK01000043">
    <property type="protein sequence ID" value="PRQ32368.1"/>
    <property type="molecule type" value="Genomic_DNA"/>
</dbReference>
<dbReference type="PANTHER" id="PTHR35689:SF1">
    <property type="entry name" value="EARLY ENDOSOME ANTIGEN"/>
    <property type="match status" value="1"/>
</dbReference>
<keyword evidence="1" id="KW-0175">Coiled coil</keyword>
<dbReference type="Proteomes" id="UP000238479">
    <property type="component" value="Chromosome 5"/>
</dbReference>
<comment type="caution">
    <text evidence="2">The sequence shown here is derived from an EMBL/GenBank/DDBJ whole genome shotgun (WGS) entry which is preliminary data.</text>
</comment>
<dbReference type="PANTHER" id="PTHR35689">
    <property type="entry name" value="EARLY ENDOSOME ANTIGEN"/>
    <property type="match status" value="1"/>
</dbReference>
<feature type="coiled-coil region" evidence="1">
    <location>
        <begin position="97"/>
        <end position="135"/>
    </location>
</feature>
<accession>A0A2P6QDW3</accession>
<evidence type="ECO:0000256" key="1">
    <source>
        <dbReference type="SAM" id="Coils"/>
    </source>
</evidence>
<dbReference type="Gramene" id="PRQ32368">
    <property type="protein sequence ID" value="PRQ32368"/>
    <property type="gene ID" value="RchiOBHm_Chr5g0045621"/>
</dbReference>
<name>A0A2P6QDW3_ROSCH</name>
<protein>
    <submittedName>
        <fullName evidence="2">Uncharacterized protein</fullName>
    </submittedName>
</protein>
<keyword evidence="3" id="KW-1185">Reference proteome</keyword>